<feature type="binding site" evidence="12">
    <location>
        <position position="273"/>
    </location>
    <ligand>
        <name>ATP</name>
        <dbReference type="ChEBI" id="CHEBI:30616"/>
    </ligand>
</feature>
<dbReference type="InterPro" id="IPR015803">
    <property type="entry name" value="Cys-tRNA-ligase"/>
</dbReference>
<dbReference type="NCBIfam" id="TIGR00435">
    <property type="entry name" value="cysS"/>
    <property type="match status" value="1"/>
</dbReference>
<keyword evidence="11 12" id="KW-0030">Aminoacyl-tRNA synthetase</keyword>
<keyword evidence="7 12" id="KW-0547">Nucleotide-binding</keyword>
<feature type="binding site" evidence="12">
    <location>
        <position position="238"/>
    </location>
    <ligand>
        <name>Zn(2+)</name>
        <dbReference type="ChEBI" id="CHEBI:29105"/>
    </ligand>
</feature>
<dbReference type="PANTHER" id="PTHR10890:SF3">
    <property type="entry name" value="CYSTEINE--TRNA LIGASE, CYTOPLASMIC"/>
    <property type="match status" value="1"/>
</dbReference>
<dbReference type="EC" id="6.1.1.16" evidence="12"/>
<dbReference type="GO" id="GO:0005829">
    <property type="term" value="C:cytosol"/>
    <property type="evidence" value="ECO:0007669"/>
    <property type="project" value="TreeGrafter"/>
</dbReference>
<evidence type="ECO:0000256" key="8">
    <source>
        <dbReference type="ARBA" id="ARBA00022833"/>
    </source>
</evidence>
<evidence type="ECO:0000256" key="7">
    <source>
        <dbReference type="ARBA" id="ARBA00022741"/>
    </source>
</evidence>
<keyword evidence="8 12" id="KW-0862">Zinc</keyword>
<dbReference type="CDD" id="cd00672">
    <property type="entry name" value="CysRS_core"/>
    <property type="match status" value="1"/>
</dbReference>
<dbReference type="Gene3D" id="3.40.50.620">
    <property type="entry name" value="HUPs"/>
    <property type="match status" value="1"/>
</dbReference>
<dbReference type="Pfam" id="PF09190">
    <property type="entry name" value="DALR_2"/>
    <property type="match status" value="1"/>
</dbReference>
<keyword evidence="5 12" id="KW-0436">Ligase</keyword>
<dbReference type="GO" id="GO:0004817">
    <property type="term" value="F:cysteine-tRNA ligase activity"/>
    <property type="evidence" value="ECO:0007669"/>
    <property type="project" value="UniProtKB-UniRule"/>
</dbReference>
<dbReference type="InterPro" id="IPR014729">
    <property type="entry name" value="Rossmann-like_a/b/a_fold"/>
</dbReference>
<comment type="caution">
    <text evidence="14">The sequence shown here is derived from an EMBL/GenBank/DDBJ whole genome shotgun (WGS) entry which is preliminary data.</text>
</comment>
<dbReference type="Gene3D" id="1.20.120.1910">
    <property type="entry name" value="Cysteine-tRNA ligase, C-terminal anti-codon recognition domain"/>
    <property type="match status" value="1"/>
</dbReference>
<comment type="catalytic activity">
    <reaction evidence="12">
        <text>tRNA(Cys) + L-cysteine + ATP = L-cysteinyl-tRNA(Cys) + AMP + diphosphate</text>
        <dbReference type="Rhea" id="RHEA:17773"/>
        <dbReference type="Rhea" id="RHEA-COMP:9661"/>
        <dbReference type="Rhea" id="RHEA-COMP:9679"/>
        <dbReference type="ChEBI" id="CHEBI:30616"/>
        <dbReference type="ChEBI" id="CHEBI:33019"/>
        <dbReference type="ChEBI" id="CHEBI:35235"/>
        <dbReference type="ChEBI" id="CHEBI:78442"/>
        <dbReference type="ChEBI" id="CHEBI:78517"/>
        <dbReference type="ChEBI" id="CHEBI:456215"/>
        <dbReference type="EC" id="6.1.1.16"/>
    </reaction>
</comment>
<proteinExistence type="inferred from homology"/>
<dbReference type="PANTHER" id="PTHR10890">
    <property type="entry name" value="CYSTEINYL-TRNA SYNTHETASE"/>
    <property type="match status" value="1"/>
</dbReference>
<feature type="binding site" evidence="12">
    <location>
        <position position="242"/>
    </location>
    <ligand>
        <name>Zn(2+)</name>
        <dbReference type="ChEBI" id="CHEBI:29105"/>
    </ligand>
</feature>
<evidence type="ECO:0000259" key="13">
    <source>
        <dbReference type="SMART" id="SM00840"/>
    </source>
</evidence>
<feature type="short sequence motif" description="'KMSKS' region" evidence="12">
    <location>
        <begin position="270"/>
        <end position="274"/>
    </location>
</feature>
<dbReference type="InterPro" id="IPR024909">
    <property type="entry name" value="Cys-tRNA/MSH_ligase"/>
</dbReference>
<dbReference type="HAMAP" id="MF_00041">
    <property type="entry name" value="Cys_tRNA_synth"/>
    <property type="match status" value="1"/>
</dbReference>
<feature type="binding site" evidence="12">
    <location>
        <position position="213"/>
    </location>
    <ligand>
        <name>Zn(2+)</name>
        <dbReference type="ChEBI" id="CHEBI:29105"/>
    </ligand>
</feature>
<reference evidence="14" key="1">
    <citation type="journal article" date="2020" name="mSystems">
        <title>Genome- and Community-Level Interaction Insights into Carbon Utilization and Element Cycling Functions of Hydrothermarchaeota in Hydrothermal Sediment.</title>
        <authorList>
            <person name="Zhou Z."/>
            <person name="Liu Y."/>
            <person name="Xu W."/>
            <person name="Pan J."/>
            <person name="Luo Z.H."/>
            <person name="Li M."/>
        </authorList>
    </citation>
    <scope>NUCLEOTIDE SEQUENCE [LARGE SCALE GENOMIC DNA]</scope>
    <source>
        <strain evidence="14">HyVt-483</strain>
    </source>
</reference>
<dbReference type="GO" id="GO:0005524">
    <property type="term" value="F:ATP binding"/>
    <property type="evidence" value="ECO:0007669"/>
    <property type="project" value="UniProtKB-UniRule"/>
</dbReference>
<dbReference type="SUPFAM" id="SSF47323">
    <property type="entry name" value="Anticodon-binding domain of a subclass of class I aminoacyl-tRNA synthetases"/>
    <property type="match status" value="1"/>
</dbReference>
<comment type="subunit">
    <text evidence="3 12">Monomer.</text>
</comment>
<dbReference type="PRINTS" id="PR00983">
    <property type="entry name" value="TRNASYNTHCYS"/>
</dbReference>
<dbReference type="FunFam" id="3.40.50.620:FF:000009">
    <property type="entry name" value="Cysteine--tRNA ligase"/>
    <property type="match status" value="1"/>
</dbReference>
<dbReference type="GO" id="GO:0006423">
    <property type="term" value="P:cysteinyl-tRNA aminoacylation"/>
    <property type="evidence" value="ECO:0007669"/>
    <property type="project" value="UniProtKB-UniRule"/>
</dbReference>
<keyword evidence="10 12" id="KW-0648">Protein biosynthesis</keyword>
<dbReference type="EMBL" id="DRMH01000072">
    <property type="protein sequence ID" value="HFC97879.1"/>
    <property type="molecule type" value="Genomic_DNA"/>
</dbReference>
<evidence type="ECO:0000256" key="6">
    <source>
        <dbReference type="ARBA" id="ARBA00022723"/>
    </source>
</evidence>
<dbReference type="Pfam" id="PF23493">
    <property type="entry name" value="CysS_C"/>
    <property type="match status" value="1"/>
</dbReference>
<dbReference type="SUPFAM" id="SSF52374">
    <property type="entry name" value="Nucleotidylyl transferase"/>
    <property type="match status" value="1"/>
</dbReference>
<evidence type="ECO:0000256" key="9">
    <source>
        <dbReference type="ARBA" id="ARBA00022840"/>
    </source>
</evidence>
<evidence type="ECO:0000256" key="11">
    <source>
        <dbReference type="ARBA" id="ARBA00023146"/>
    </source>
</evidence>
<evidence type="ECO:0000256" key="5">
    <source>
        <dbReference type="ARBA" id="ARBA00022598"/>
    </source>
</evidence>
<feature type="short sequence motif" description="'HIGH' region" evidence="12">
    <location>
        <begin position="35"/>
        <end position="45"/>
    </location>
</feature>
<name>A0A7C3GH60_9BACT</name>
<dbReference type="Proteomes" id="UP000886043">
    <property type="component" value="Unassembled WGS sequence"/>
</dbReference>
<gene>
    <name evidence="12" type="primary">cysS</name>
    <name evidence="14" type="ORF">ENJ40_05415</name>
</gene>
<evidence type="ECO:0000256" key="2">
    <source>
        <dbReference type="ARBA" id="ARBA00005594"/>
    </source>
</evidence>
<dbReference type="InterPro" id="IPR015273">
    <property type="entry name" value="Cys-tRNA-synt_Ia_DALR"/>
</dbReference>
<dbReference type="SMART" id="SM00840">
    <property type="entry name" value="DALR_2"/>
    <property type="match status" value="1"/>
</dbReference>
<protein>
    <recommendedName>
        <fullName evidence="12">Cysteine--tRNA ligase</fullName>
        <ecNumber evidence="12">6.1.1.16</ecNumber>
    </recommendedName>
    <alternativeName>
        <fullName evidence="12">Cysteinyl-tRNA synthetase</fullName>
        <shortName evidence="12">CysRS</shortName>
    </alternativeName>
</protein>
<dbReference type="InterPro" id="IPR032678">
    <property type="entry name" value="tRNA-synt_1_cat_dom"/>
</dbReference>
<feature type="domain" description="Cysteinyl-tRNA synthetase class Ia DALR" evidence="13">
    <location>
        <begin position="358"/>
        <end position="427"/>
    </location>
</feature>
<dbReference type="Pfam" id="PF01406">
    <property type="entry name" value="tRNA-synt_1e"/>
    <property type="match status" value="1"/>
</dbReference>
<keyword evidence="9 12" id="KW-0067">ATP-binding</keyword>
<evidence type="ECO:0000256" key="12">
    <source>
        <dbReference type="HAMAP-Rule" id="MF_00041"/>
    </source>
</evidence>
<evidence type="ECO:0000256" key="3">
    <source>
        <dbReference type="ARBA" id="ARBA00011245"/>
    </source>
</evidence>
<feature type="binding site" evidence="12">
    <location>
        <position position="33"/>
    </location>
    <ligand>
        <name>Zn(2+)</name>
        <dbReference type="ChEBI" id="CHEBI:29105"/>
    </ligand>
</feature>
<dbReference type="InterPro" id="IPR009080">
    <property type="entry name" value="tRNAsynth_Ia_anticodon-bd"/>
</dbReference>
<organism evidence="14">
    <name type="scientific">Thermosulfurimonas dismutans</name>
    <dbReference type="NCBI Taxonomy" id="999894"/>
    <lineage>
        <taxon>Bacteria</taxon>
        <taxon>Pseudomonadati</taxon>
        <taxon>Thermodesulfobacteriota</taxon>
        <taxon>Thermodesulfobacteria</taxon>
        <taxon>Thermodesulfobacteriales</taxon>
        <taxon>Thermodesulfobacteriaceae</taxon>
        <taxon>Thermosulfurimonas</taxon>
    </lineage>
</organism>
<evidence type="ECO:0000256" key="4">
    <source>
        <dbReference type="ARBA" id="ARBA00022490"/>
    </source>
</evidence>
<dbReference type="GO" id="GO:0008270">
    <property type="term" value="F:zinc ion binding"/>
    <property type="evidence" value="ECO:0007669"/>
    <property type="project" value="UniProtKB-UniRule"/>
</dbReference>
<comment type="subcellular location">
    <subcellularLocation>
        <location evidence="1 12">Cytoplasm</location>
    </subcellularLocation>
</comment>
<keyword evidence="4 12" id="KW-0963">Cytoplasm</keyword>
<dbReference type="AlphaFoldDB" id="A0A7C3GH60"/>
<sequence>MRKAPEFRLYNTLTRSKEVFRPLSPPRVNMYVCGITAYDEAHLGHARAAVVFDVLYRFLKYLGYQVVYVRNYTDIDDKIINRALREGRSWQEIAEQYIREYQEEMAALGVFKPTHEPRATEHIPEMIALVERLLARGVAYVVDGEVYFAVEKFPGYGKLSGRRPEDMLAGARVEVSEKKRNPLDFALWKAAKPGEPFWDSPWGPGRPGWHLECSAMSLKYCGETLDIHGGGLDLIFPHHENEIAQSEAATGKPFVRYFVHNGLITVNGEKMAKSLGNYVSVKELLSRYHPETIRLFLLTKHYRSPLDYTEQAIKEAEKALYGLYGSLYFLQRIKSSREGELRKGGRRLAQALETFQERFVAALADDLNTAVALGEVFNLLSEVNRFLPAAREATSAEARLAMEVLKVIRDLPGALLGVGGADPEGFIQEERERKLARRGLSRREVEEKLQAREEARKARDFARADALREELLRLGVEVRDTPWGPFWMVET</sequence>
<evidence type="ECO:0000313" key="14">
    <source>
        <dbReference type="EMBL" id="HFC97879.1"/>
    </source>
</evidence>
<comment type="similarity">
    <text evidence="2 12">Belongs to the class-I aminoacyl-tRNA synthetase family.</text>
</comment>
<dbReference type="InterPro" id="IPR056411">
    <property type="entry name" value="CysS_C"/>
</dbReference>
<accession>A0A7C3GH60</accession>
<keyword evidence="6 12" id="KW-0479">Metal-binding</keyword>
<comment type="cofactor">
    <cofactor evidence="12">
        <name>Zn(2+)</name>
        <dbReference type="ChEBI" id="CHEBI:29105"/>
    </cofactor>
    <text evidence="12">Binds 1 zinc ion per subunit.</text>
</comment>
<evidence type="ECO:0000256" key="1">
    <source>
        <dbReference type="ARBA" id="ARBA00004496"/>
    </source>
</evidence>
<evidence type="ECO:0000256" key="10">
    <source>
        <dbReference type="ARBA" id="ARBA00022917"/>
    </source>
</evidence>